<dbReference type="InterPro" id="IPR046341">
    <property type="entry name" value="SET_dom_sf"/>
</dbReference>
<protein>
    <submittedName>
        <fullName evidence="14">8689_t:CDS:1</fullName>
    </submittedName>
</protein>
<dbReference type="SUPFAM" id="SSF57903">
    <property type="entry name" value="FYVE/PHD zinc finger"/>
    <property type="match status" value="2"/>
</dbReference>
<dbReference type="Pfam" id="PF00856">
    <property type="entry name" value="SET"/>
    <property type="match status" value="1"/>
</dbReference>
<evidence type="ECO:0000313" key="15">
    <source>
        <dbReference type="Proteomes" id="UP000789572"/>
    </source>
</evidence>
<sequence>MSEYVTQAVTTPNKLQSPVTFHLTILAFTFIMAGYHDSGVWRGSNVKLEAVDSMGVDEENTHKVQQDPPISYSKSGDTNTASELESAKTKGRVRTVKISHLIEAGLLSEGTQVICRGYRASVTARGTLAPIIPNSGAELPSWITRECKSPHAFDSVVNRLGKPGKKVSANGWKSIKVPVVCEPGFNDFVNSQDTSNKKGILGATVNGELLIPLDAYRIIYEKHVEDGWTSLDGPIKFDRSMLIATCYSDHGVGSDRKTKVNDGGTRGYAHLSKLKSQMTTNELHEGINRRTARTMSLETGISLHAMRNRNRQERINRSYDAISHKRYAQQSISLRRHSSPAATSRPESHRQRTKTVSDQSDEESINHGIVRRRRKKIKRDVVLASLDDSLIRVTEQFQSVKVVQVSPFITMETVPILIQHNTGILFSDICFGCGGVSNQNDPADQMVHCIRCGEAYHWYCGIESSYGRNIQHTIDPSSWECPRCKICLKCQQPIAQLSPSLNRLNQHRGLSYRDQLPSHTILECSECGITLHCECQKQNEPYVDLSIQESRGIWNDNTSASDDDMKASDHFRRWTHEYRLCSSCSYFEACGNVCYLCRKLYRSDDYDTPMVKCDGCLCWIHQECDQRLAAIDYEALGDDENQKYFCPLCLEEPKNKNKRKQRMRDQKDIQAAKVFCSDYSTSNVVPQSEIRKAGLASELPSDKEAAELLLAIGGYLNNNNNQNESMNQETSHINMSVNQLEQYNESKLINQQASHTDGESISWQEQCTNNGSRNQLTQYAENDMLIEEMSTTQVHGTQHSDASANQMAIDQLCYRNGHTRPTLSASHLLTPTVDPPCVFCSPAQPILGTGRLIPFWMDDGDNPQSSVQYWAHVLCLLYSKNVMIDLLDGGLINVQKVIRESRNKNCDMCRQPFATVECHNAWPGSTEDCANKTWHFSCIIAYISSADDTNTSRRFIFKQEKWEVFCGEHCDNHSELNYNTRMSDDAILQRFYVRKEGKSYNCDSQLLALPRHYNICESFNPQNIPGTYRFGALIIRSIGEFPSDGPSLFDSSFEHPIPYGFHVERRYMDPITGKKYKIDCQVVASDGTCFNLRHETRSLTFTEELEEKTEVVVRYDKPESALYGWKVAIMEYDNSQDIIYPLGRYKLVDLSQQSSMKGNVFGASDDNSNNDYDCTYVSARTESRSKKTMRRIRRVGACCHLQIVEKEDNSYDVIIDRQRANNNRLLTSRLIMNKMDAMILEEQYYSMKKTEARDTIIESIRCREQDSDTAAIRRRTSGSVPAHTITVNKTERIKHPPTDFGVFAQRSFEKDDMILEYTGMVMNTVNARLLESSYARQQRSCYMMWGDADWVIDASRRGGKARFVSSVDNGQGNTYAMSFKIGSKRKIALFAARHIDAHEQITFRYAISSETEAVIRN</sequence>
<dbReference type="GO" id="GO:0008270">
    <property type="term" value="F:zinc ion binding"/>
    <property type="evidence" value="ECO:0007669"/>
    <property type="project" value="UniProtKB-KW"/>
</dbReference>
<evidence type="ECO:0000256" key="1">
    <source>
        <dbReference type="ARBA" id="ARBA00004123"/>
    </source>
</evidence>
<evidence type="ECO:0000256" key="11">
    <source>
        <dbReference type="SAM" id="MobiDB-lite"/>
    </source>
</evidence>
<evidence type="ECO:0000256" key="2">
    <source>
        <dbReference type="ARBA" id="ARBA00022723"/>
    </source>
</evidence>
<evidence type="ECO:0000256" key="8">
    <source>
        <dbReference type="ARBA" id="ARBA00023163"/>
    </source>
</evidence>
<dbReference type="Proteomes" id="UP000789572">
    <property type="component" value="Unassembled WGS sequence"/>
</dbReference>
<feature type="compositionally biased region" description="Polar residues" evidence="11">
    <location>
        <begin position="72"/>
        <end position="83"/>
    </location>
</feature>
<gene>
    <name evidence="14" type="ORF">POCULU_LOCUS2882</name>
</gene>
<comment type="subcellular location">
    <subcellularLocation>
        <location evidence="1">Nucleus</location>
    </subcellularLocation>
</comment>
<keyword evidence="15" id="KW-1185">Reference proteome</keyword>
<dbReference type="InterPro" id="IPR001214">
    <property type="entry name" value="SET_dom"/>
</dbReference>
<dbReference type="GO" id="GO:0005634">
    <property type="term" value="C:nucleus"/>
    <property type="evidence" value="ECO:0007669"/>
    <property type="project" value="UniProtKB-SubCell"/>
</dbReference>
<evidence type="ECO:0000259" key="13">
    <source>
        <dbReference type="PROSITE" id="PS50280"/>
    </source>
</evidence>
<dbReference type="SUPFAM" id="SSF82199">
    <property type="entry name" value="SET domain"/>
    <property type="match status" value="1"/>
</dbReference>
<keyword evidence="2" id="KW-0479">Metal-binding</keyword>
<dbReference type="InterPro" id="IPR013083">
    <property type="entry name" value="Znf_RING/FYVE/PHD"/>
</dbReference>
<feature type="region of interest" description="Disordered" evidence="11">
    <location>
        <begin position="57"/>
        <end position="89"/>
    </location>
</feature>
<keyword evidence="4 10" id="KW-0863">Zinc-finger</keyword>
<evidence type="ECO:0000256" key="10">
    <source>
        <dbReference type="PROSITE-ProRule" id="PRU00146"/>
    </source>
</evidence>
<dbReference type="SMART" id="SM00249">
    <property type="entry name" value="PHD"/>
    <property type="match status" value="2"/>
</dbReference>
<dbReference type="PANTHER" id="PTHR45888">
    <property type="entry name" value="HL01030P-RELATED"/>
    <property type="match status" value="1"/>
</dbReference>
<keyword evidence="9" id="KW-0539">Nucleus</keyword>
<dbReference type="PROSITE" id="PS50280">
    <property type="entry name" value="SET"/>
    <property type="match status" value="1"/>
</dbReference>
<evidence type="ECO:0000256" key="4">
    <source>
        <dbReference type="ARBA" id="ARBA00022771"/>
    </source>
</evidence>
<keyword evidence="8" id="KW-0804">Transcription</keyword>
<dbReference type="InterPro" id="IPR019787">
    <property type="entry name" value="Znf_PHD-finger"/>
</dbReference>
<feature type="domain" description="SET" evidence="13">
    <location>
        <begin position="1283"/>
        <end position="1406"/>
    </location>
</feature>
<feature type="region of interest" description="Disordered" evidence="11">
    <location>
        <begin position="329"/>
        <end position="365"/>
    </location>
</feature>
<dbReference type="EMBL" id="CAJVPJ010000291">
    <property type="protein sequence ID" value="CAG8507254.1"/>
    <property type="molecule type" value="Genomic_DNA"/>
</dbReference>
<evidence type="ECO:0000259" key="12">
    <source>
        <dbReference type="PROSITE" id="PS50016"/>
    </source>
</evidence>
<keyword evidence="7" id="KW-0805">Transcription regulation</keyword>
<evidence type="ECO:0000256" key="9">
    <source>
        <dbReference type="ARBA" id="ARBA00023242"/>
    </source>
</evidence>
<reference evidence="14" key="1">
    <citation type="submission" date="2021-06" db="EMBL/GenBank/DDBJ databases">
        <authorList>
            <person name="Kallberg Y."/>
            <person name="Tangrot J."/>
            <person name="Rosling A."/>
        </authorList>
    </citation>
    <scope>NUCLEOTIDE SEQUENCE</scope>
    <source>
        <strain evidence="14">IA702</strain>
    </source>
</reference>
<dbReference type="OrthoDB" id="787137at2759"/>
<dbReference type="GO" id="GO:0006325">
    <property type="term" value="P:chromatin organization"/>
    <property type="evidence" value="ECO:0007669"/>
    <property type="project" value="UniProtKB-KW"/>
</dbReference>
<dbReference type="SMART" id="SM00317">
    <property type="entry name" value="SET"/>
    <property type="match status" value="1"/>
</dbReference>
<name>A0A9N9F405_9GLOM</name>
<proteinExistence type="predicted"/>
<feature type="domain" description="PHD-type" evidence="12">
    <location>
        <begin position="427"/>
        <end position="487"/>
    </location>
</feature>
<dbReference type="PANTHER" id="PTHR45888:SF5">
    <property type="entry name" value="D4, ISOFORM A"/>
    <property type="match status" value="1"/>
</dbReference>
<dbReference type="InterPro" id="IPR001965">
    <property type="entry name" value="Znf_PHD"/>
</dbReference>
<comment type="caution">
    <text evidence="14">The sequence shown here is derived from an EMBL/GenBank/DDBJ whole genome shotgun (WGS) entry which is preliminary data.</text>
</comment>
<dbReference type="PROSITE" id="PS50016">
    <property type="entry name" value="ZF_PHD_2"/>
    <property type="match status" value="2"/>
</dbReference>
<evidence type="ECO:0000313" key="14">
    <source>
        <dbReference type="EMBL" id="CAG8507254.1"/>
    </source>
</evidence>
<dbReference type="InterPro" id="IPR011011">
    <property type="entry name" value="Znf_FYVE_PHD"/>
</dbReference>
<keyword evidence="5" id="KW-0862">Zinc</keyword>
<dbReference type="Gene3D" id="3.30.40.10">
    <property type="entry name" value="Zinc/RING finger domain, C3HC4 (zinc finger)"/>
    <property type="match status" value="3"/>
</dbReference>
<organism evidence="14 15">
    <name type="scientific">Paraglomus occultum</name>
    <dbReference type="NCBI Taxonomy" id="144539"/>
    <lineage>
        <taxon>Eukaryota</taxon>
        <taxon>Fungi</taxon>
        <taxon>Fungi incertae sedis</taxon>
        <taxon>Mucoromycota</taxon>
        <taxon>Glomeromycotina</taxon>
        <taxon>Glomeromycetes</taxon>
        <taxon>Paraglomerales</taxon>
        <taxon>Paraglomeraceae</taxon>
        <taxon>Paraglomus</taxon>
    </lineage>
</organism>
<evidence type="ECO:0000256" key="6">
    <source>
        <dbReference type="ARBA" id="ARBA00022853"/>
    </source>
</evidence>
<keyword evidence="3" id="KW-0677">Repeat</keyword>
<evidence type="ECO:0000256" key="5">
    <source>
        <dbReference type="ARBA" id="ARBA00022833"/>
    </source>
</evidence>
<evidence type="ECO:0000256" key="3">
    <source>
        <dbReference type="ARBA" id="ARBA00022737"/>
    </source>
</evidence>
<keyword evidence="6" id="KW-0156">Chromatin regulator</keyword>
<feature type="domain" description="PHD-type" evidence="12">
    <location>
        <begin position="591"/>
        <end position="652"/>
    </location>
</feature>
<dbReference type="Gene3D" id="2.170.270.10">
    <property type="entry name" value="SET domain"/>
    <property type="match status" value="1"/>
</dbReference>
<evidence type="ECO:0000256" key="7">
    <source>
        <dbReference type="ARBA" id="ARBA00023015"/>
    </source>
</evidence>
<accession>A0A9N9F405</accession>